<sequence length="315" mass="35466">MQSLYAQYPPERIVPVNILKKGDLAQRIASYSWLAVKEENKHYTAILIGDLRHQWMQDLACSIKSNNIYLVDDGAVTVLLYNFVLKPADFTIPISMTVSSPERQEMARQLKLSLGMEVKNKKIEVFSIYPLGGDKVLTNTLSVLRNAFPPNVRMNKEWHFIGAPVSEKGLLSEQRYFDLLADAMANYKGYGRAVYFSHRAEDISGKQGMLAELGFSVEVNNAPYELILTQQGRRPKAVVGMHSTSLTNVKILFQGKVPVTCYRIPEADLEALKSQNVMTNLYSLYDALMCFYSKLPELGINSKVLADQDCPQLAQ</sequence>
<proteinExistence type="predicted"/>
<dbReference type="Proteomes" id="UP000614272">
    <property type="component" value="Unassembled WGS sequence"/>
</dbReference>
<name>A0ABQ1RJE0_9ALTE</name>
<dbReference type="RefSeq" id="WP_099036297.1">
    <property type="nucleotide sequence ID" value="NZ_BMGJ01000013.1"/>
</dbReference>
<evidence type="ECO:0000313" key="1">
    <source>
        <dbReference type="EMBL" id="GGD72510.1"/>
    </source>
</evidence>
<gene>
    <name evidence="1" type="ORF">GCM10011357_29400</name>
</gene>
<keyword evidence="2" id="KW-1185">Reference proteome</keyword>
<dbReference type="EMBL" id="BMGJ01000013">
    <property type="protein sequence ID" value="GGD72510.1"/>
    <property type="molecule type" value="Genomic_DNA"/>
</dbReference>
<reference evidence="2" key="1">
    <citation type="journal article" date="2019" name="Int. J. Syst. Evol. Microbiol.">
        <title>The Global Catalogue of Microorganisms (GCM) 10K type strain sequencing project: providing services to taxonomists for standard genome sequencing and annotation.</title>
        <authorList>
            <consortium name="The Broad Institute Genomics Platform"/>
            <consortium name="The Broad Institute Genome Sequencing Center for Infectious Disease"/>
            <person name="Wu L."/>
            <person name="Ma J."/>
        </authorList>
    </citation>
    <scope>NUCLEOTIDE SEQUENCE [LARGE SCALE GENOMIC DNA]</scope>
    <source>
        <strain evidence="2">CGMCC 1.12923</strain>
    </source>
</reference>
<evidence type="ECO:0000313" key="2">
    <source>
        <dbReference type="Proteomes" id="UP000614272"/>
    </source>
</evidence>
<organism evidence="1 2">
    <name type="scientific">Lacimicrobium alkaliphilum</name>
    <dbReference type="NCBI Taxonomy" id="1526571"/>
    <lineage>
        <taxon>Bacteria</taxon>
        <taxon>Pseudomonadati</taxon>
        <taxon>Pseudomonadota</taxon>
        <taxon>Gammaproteobacteria</taxon>
        <taxon>Alteromonadales</taxon>
        <taxon>Alteromonadaceae</taxon>
        <taxon>Lacimicrobium</taxon>
    </lineage>
</organism>
<comment type="caution">
    <text evidence="1">The sequence shown here is derived from an EMBL/GenBank/DDBJ whole genome shotgun (WGS) entry which is preliminary data.</text>
</comment>
<protein>
    <submittedName>
        <fullName evidence="1">Uncharacterized protein</fullName>
    </submittedName>
</protein>
<accession>A0ABQ1RJE0</accession>